<dbReference type="Gene3D" id="3.40.50.300">
    <property type="entry name" value="P-loop containing nucleotide triphosphate hydrolases"/>
    <property type="match status" value="1"/>
</dbReference>
<comment type="similarity">
    <text evidence="1">Belongs to the GSP E family.</text>
</comment>
<dbReference type="Pfam" id="PF00437">
    <property type="entry name" value="T2SSE"/>
    <property type="match status" value="1"/>
</dbReference>
<name>A0A1X6WT56_9MICO</name>
<reference evidence="3 4" key="1">
    <citation type="submission" date="2017-02" db="EMBL/GenBank/DDBJ databases">
        <authorList>
            <person name="Peterson S.W."/>
        </authorList>
    </citation>
    <scope>NUCLEOTIDE SEQUENCE [LARGE SCALE GENOMIC DNA]</scope>
    <source>
        <strain evidence="3 4">CIP104813</strain>
    </source>
</reference>
<evidence type="ECO:0000256" key="1">
    <source>
        <dbReference type="ARBA" id="ARBA00006611"/>
    </source>
</evidence>
<gene>
    <name evidence="3" type="ORF">FM110_00820</name>
</gene>
<dbReference type="GO" id="GO:0016887">
    <property type="term" value="F:ATP hydrolysis activity"/>
    <property type="evidence" value="ECO:0007669"/>
    <property type="project" value="InterPro"/>
</dbReference>
<protein>
    <submittedName>
        <fullName evidence="3">Flp pilus assembly protein, ATPase CpaF</fullName>
    </submittedName>
</protein>
<dbReference type="SUPFAM" id="SSF52540">
    <property type="entry name" value="P-loop containing nucleoside triphosphate hydrolases"/>
    <property type="match status" value="1"/>
</dbReference>
<dbReference type="PANTHER" id="PTHR30486">
    <property type="entry name" value="TWITCHING MOTILITY PROTEIN PILT"/>
    <property type="match status" value="1"/>
</dbReference>
<dbReference type="InterPro" id="IPR001482">
    <property type="entry name" value="T2SS/T4SS_dom"/>
</dbReference>
<evidence type="ECO:0000259" key="2">
    <source>
        <dbReference type="Pfam" id="PF00437"/>
    </source>
</evidence>
<dbReference type="Gene3D" id="3.30.450.380">
    <property type="match status" value="1"/>
</dbReference>
<dbReference type="AlphaFoldDB" id="A0A1X6WT56"/>
<accession>A0A1X6WT56</accession>
<feature type="domain" description="Bacterial type II secretion system protein E" evidence="2">
    <location>
        <begin position="63"/>
        <end position="338"/>
    </location>
</feature>
<evidence type="ECO:0000313" key="4">
    <source>
        <dbReference type="Proteomes" id="UP000195981"/>
    </source>
</evidence>
<dbReference type="CDD" id="cd01130">
    <property type="entry name" value="VirB11-like_ATPase"/>
    <property type="match status" value="1"/>
</dbReference>
<dbReference type="InterPro" id="IPR050921">
    <property type="entry name" value="T4SS_GSP_E_ATPase"/>
</dbReference>
<dbReference type="InterPro" id="IPR027417">
    <property type="entry name" value="P-loop_NTPase"/>
</dbReference>
<dbReference type="RefSeq" id="WP_234991815.1">
    <property type="nucleotide sequence ID" value="NZ_FWFG01000010.1"/>
</dbReference>
<dbReference type="NCBIfam" id="TIGR03819">
    <property type="entry name" value="heli_sec_ATPase"/>
    <property type="match status" value="1"/>
</dbReference>
<dbReference type="EMBL" id="FWFG01000010">
    <property type="protein sequence ID" value="SLM87997.1"/>
    <property type="molecule type" value="Genomic_DNA"/>
</dbReference>
<evidence type="ECO:0000313" key="3">
    <source>
        <dbReference type="EMBL" id="SLM87997.1"/>
    </source>
</evidence>
<dbReference type="InterPro" id="IPR022399">
    <property type="entry name" value="TadA-like_ATPase"/>
</dbReference>
<keyword evidence="4" id="KW-1185">Reference proteome</keyword>
<proteinExistence type="inferred from homology"/>
<organism evidence="3 4">
    <name type="scientific">Brachybacterium nesterenkovii</name>
    <dbReference type="NCBI Taxonomy" id="47847"/>
    <lineage>
        <taxon>Bacteria</taxon>
        <taxon>Bacillati</taxon>
        <taxon>Actinomycetota</taxon>
        <taxon>Actinomycetes</taxon>
        <taxon>Micrococcales</taxon>
        <taxon>Dermabacteraceae</taxon>
        <taxon>Brachybacterium</taxon>
    </lineage>
</organism>
<sequence>MTAAPIREADPARATLAALREDLVASPGPVDVPRVARVLRAQGRMVGAAELLRMTARLRDEVTGLGPLQDLARPGVTDILVNADGSVWVDDAHGLRRTRQHLAPVEARELAVRLATAGGRRLDDASPCADAHLPDGTRLHAVLPALTGGGTLISLRRPSAKRFGLAELERAGTLSPLGRRVAQAVIASRSAFVISGGTGTGKTTLLGAMLSAADPSERIVIVEDARELEPDHPHTVHLQARHANADGAGGVDLAHLVRQCLRMRPDRVVVGECRGAEVRELLQALNTGHEGGCGTLHANTALDVPARLEALGALGGLGPEALASQAASALDIVLHLSRRGPRRSLTQVGVLGRDRAGALQVSLALDLTGPSPVPGPAAERLCARLGLAPAEIGMRADLDAGGEIGGAP</sequence>
<dbReference type="PANTHER" id="PTHR30486:SF6">
    <property type="entry name" value="TYPE IV PILUS RETRACTATION ATPASE PILT"/>
    <property type="match status" value="1"/>
</dbReference>
<dbReference type="Proteomes" id="UP000195981">
    <property type="component" value="Unassembled WGS sequence"/>
</dbReference>